<protein>
    <recommendedName>
        <fullName evidence="8">Probable molybdenum cofactor guanylyltransferase</fullName>
        <shortName evidence="8">MoCo guanylyltransferase</shortName>
        <ecNumber evidence="8">2.7.7.77</ecNumber>
    </recommendedName>
    <alternativeName>
        <fullName evidence="8">GTP:molybdopterin guanylyltransferase</fullName>
    </alternativeName>
    <alternativeName>
        <fullName evidence="8">Mo-MPT guanylyltransferase</fullName>
    </alternativeName>
    <alternativeName>
        <fullName evidence="8">Molybdopterin guanylyltransferase</fullName>
    </alternativeName>
    <alternativeName>
        <fullName evidence="8">Molybdopterin-guanine dinucleotide synthase</fullName>
        <shortName evidence="8">MGD synthase</shortName>
    </alternativeName>
</protein>
<comment type="subcellular location">
    <subcellularLocation>
        <location evidence="8">Cytoplasm</location>
    </subcellularLocation>
</comment>
<evidence type="ECO:0000256" key="2">
    <source>
        <dbReference type="ARBA" id="ARBA00022679"/>
    </source>
</evidence>
<keyword evidence="1 8" id="KW-0963">Cytoplasm</keyword>
<keyword evidence="3 8" id="KW-0479">Metal-binding</keyword>
<evidence type="ECO:0000313" key="10">
    <source>
        <dbReference type="EMBL" id="RUL52226.1"/>
    </source>
</evidence>
<dbReference type="SUPFAM" id="SSF53448">
    <property type="entry name" value="Nucleotide-diphospho-sugar transferases"/>
    <property type="match status" value="1"/>
</dbReference>
<gene>
    <name evidence="8" type="primary">mobA</name>
    <name evidence="10" type="ORF">EK386_10265</name>
</gene>
<dbReference type="PANTHER" id="PTHR19136:SF81">
    <property type="entry name" value="MOLYBDENUM COFACTOR GUANYLYLTRANSFERASE"/>
    <property type="match status" value="1"/>
</dbReference>
<dbReference type="HAMAP" id="MF_00316">
    <property type="entry name" value="MobA"/>
    <property type="match status" value="1"/>
</dbReference>
<evidence type="ECO:0000313" key="11">
    <source>
        <dbReference type="Proteomes" id="UP000287910"/>
    </source>
</evidence>
<dbReference type="InterPro" id="IPR013482">
    <property type="entry name" value="Molybde_CF_guanTrfase"/>
</dbReference>
<proteinExistence type="inferred from homology"/>
<comment type="function">
    <text evidence="8">Transfers a GMP moiety from GTP to Mo-molybdopterin (Mo-MPT) cofactor (Moco or molybdenum cofactor) to form Mo-molybdopterin guanine dinucleotide (Mo-MGD) cofactor.</text>
</comment>
<feature type="binding site" evidence="8">
    <location>
        <position position="66"/>
    </location>
    <ligand>
        <name>GTP</name>
        <dbReference type="ChEBI" id="CHEBI:37565"/>
    </ligand>
</feature>
<comment type="caution">
    <text evidence="8">Lacks conserved residue(s) required for the propagation of feature annotation.</text>
</comment>
<feature type="binding site" evidence="8">
    <location>
        <position position="97"/>
    </location>
    <ligand>
        <name>GTP</name>
        <dbReference type="ChEBI" id="CHEBI:37565"/>
    </ligand>
</feature>
<dbReference type="AlphaFoldDB" id="A0A3S0RVQ5"/>
<dbReference type="RefSeq" id="WP_126659073.1">
    <property type="nucleotide sequence ID" value="NZ_RYYR01000011.1"/>
</dbReference>
<dbReference type="GO" id="GO:0005737">
    <property type="term" value="C:cytoplasm"/>
    <property type="evidence" value="ECO:0007669"/>
    <property type="project" value="UniProtKB-SubCell"/>
</dbReference>
<keyword evidence="7 8" id="KW-0501">Molybdenum cofactor biosynthesis</keyword>
<sequence>MKTAGILLAGGASTRFGSPKAFAIWNEKYFYEWALAALQSVCQEVAIVTRAELVKNFPTNLHVITDDEAFLGMGPLAGIYSGMQQVDADQYFVLPCDMPNITGEILETLYDCPFQGDVMAVQTQDTYHPLVSIWQNELKNKLFLELRENCRSVMRFLAKVETTWVDGTLLVPNSANMFQNMNRPEWK</sequence>
<dbReference type="InterPro" id="IPR029044">
    <property type="entry name" value="Nucleotide-diphossugar_trans"/>
</dbReference>
<dbReference type="CDD" id="cd02503">
    <property type="entry name" value="MobA"/>
    <property type="match status" value="1"/>
</dbReference>
<evidence type="ECO:0000256" key="8">
    <source>
        <dbReference type="HAMAP-Rule" id="MF_00316"/>
    </source>
</evidence>
<feature type="binding site" evidence="8">
    <location>
        <position position="97"/>
    </location>
    <ligand>
        <name>Mg(2+)</name>
        <dbReference type="ChEBI" id="CHEBI:18420"/>
    </ligand>
</feature>
<feature type="binding site" evidence="8">
    <location>
        <begin position="8"/>
        <end position="10"/>
    </location>
    <ligand>
        <name>GTP</name>
        <dbReference type="ChEBI" id="CHEBI:37565"/>
    </ligand>
</feature>
<dbReference type="Pfam" id="PF12804">
    <property type="entry name" value="NTP_transf_3"/>
    <property type="match status" value="1"/>
</dbReference>
<dbReference type="EC" id="2.7.7.77" evidence="8"/>
<dbReference type="GO" id="GO:0005525">
    <property type="term" value="F:GTP binding"/>
    <property type="evidence" value="ECO:0007669"/>
    <property type="project" value="UniProtKB-UniRule"/>
</dbReference>
<dbReference type="Proteomes" id="UP000287910">
    <property type="component" value="Unassembled WGS sequence"/>
</dbReference>
<dbReference type="InterPro" id="IPR025877">
    <property type="entry name" value="MobA-like_NTP_Trfase"/>
</dbReference>
<evidence type="ECO:0000256" key="3">
    <source>
        <dbReference type="ARBA" id="ARBA00022723"/>
    </source>
</evidence>
<evidence type="ECO:0000256" key="1">
    <source>
        <dbReference type="ARBA" id="ARBA00022490"/>
    </source>
</evidence>
<dbReference type="PANTHER" id="PTHR19136">
    <property type="entry name" value="MOLYBDENUM COFACTOR GUANYLYLTRANSFERASE"/>
    <property type="match status" value="1"/>
</dbReference>
<evidence type="ECO:0000256" key="4">
    <source>
        <dbReference type="ARBA" id="ARBA00022741"/>
    </source>
</evidence>
<dbReference type="EMBL" id="RYYR01000011">
    <property type="protein sequence ID" value="RUL52226.1"/>
    <property type="molecule type" value="Genomic_DNA"/>
</dbReference>
<comment type="cofactor">
    <cofactor evidence="8">
        <name>Mg(2+)</name>
        <dbReference type="ChEBI" id="CHEBI:18420"/>
    </cofactor>
</comment>
<comment type="catalytic activity">
    <reaction evidence="8">
        <text>Mo-molybdopterin + GTP + H(+) = Mo-molybdopterin guanine dinucleotide + diphosphate</text>
        <dbReference type="Rhea" id="RHEA:34243"/>
        <dbReference type="ChEBI" id="CHEBI:15378"/>
        <dbReference type="ChEBI" id="CHEBI:33019"/>
        <dbReference type="ChEBI" id="CHEBI:37565"/>
        <dbReference type="ChEBI" id="CHEBI:71302"/>
        <dbReference type="ChEBI" id="CHEBI:71310"/>
        <dbReference type="EC" id="2.7.7.77"/>
    </reaction>
</comment>
<organism evidence="10 11">
    <name type="scientific">Lysinibacillus antri</name>
    <dbReference type="NCBI Taxonomy" id="2498145"/>
    <lineage>
        <taxon>Bacteria</taxon>
        <taxon>Bacillati</taxon>
        <taxon>Bacillota</taxon>
        <taxon>Bacilli</taxon>
        <taxon>Bacillales</taxon>
        <taxon>Bacillaceae</taxon>
        <taxon>Lysinibacillus</taxon>
    </lineage>
</organism>
<keyword evidence="11" id="KW-1185">Reference proteome</keyword>
<comment type="caution">
    <text evidence="10">The sequence shown here is derived from an EMBL/GenBank/DDBJ whole genome shotgun (WGS) entry which is preliminary data.</text>
</comment>
<dbReference type="GO" id="GO:0006777">
    <property type="term" value="P:Mo-molybdopterin cofactor biosynthetic process"/>
    <property type="evidence" value="ECO:0007669"/>
    <property type="project" value="UniProtKB-KW"/>
</dbReference>
<comment type="domain">
    <text evidence="8">The N-terminal domain determines nucleotide recognition and specific binding, while the C-terminal domain determines the specific binding to the target protein.</text>
</comment>
<feature type="binding site" evidence="8">
    <location>
        <position position="20"/>
    </location>
    <ligand>
        <name>GTP</name>
        <dbReference type="ChEBI" id="CHEBI:37565"/>
    </ligand>
</feature>
<accession>A0A3S0RVQ5</accession>
<evidence type="ECO:0000259" key="9">
    <source>
        <dbReference type="Pfam" id="PF12804"/>
    </source>
</evidence>
<keyword evidence="10" id="KW-0548">Nucleotidyltransferase</keyword>
<name>A0A3S0RVQ5_9BACI</name>
<keyword evidence="2 8" id="KW-0808">Transferase</keyword>
<evidence type="ECO:0000256" key="6">
    <source>
        <dbReference type="ARBA" id="ARBA00023134"/>
    </source>
</evidence>
<evidence type="ECO:0000256" key="7">
    <source>
        <dbReference type="ARBA" id="ARBA00023150"/>
    </source>
</evidence>
<feature type="domain" description="MobA-like NTP transferase" evidence="9">
    <location>
        <begin position="5"/>
        <end position="157"/>
    </location>
</feature>
<dbReference type="GO" id="GO:0061603">
    <property type="term" value="F:molybdenum cofactor guanylyltransferase activity"/>
    <property type="evidence" value="ECO:0007669"/>
    <property type="project" value="UniProtKB-EC"/>
</dbReference>
<reference evidence="10 11" key="1">
    <citation type="submission" date="2018-12" db="EMBL/GenBank/DDBJ databases">
        <title>Lysinibacillus antri sp. nov., isolated from a cave soil.</title>
        <authorList>
            <person name="Narsing Rao M.P."/>
            <person name="Zhang H."/>
            <person name="Dong Z.-Y."/>
            <person name="Niu X.-K."/>
            <person name="Zhang K."/>
            <person name="Fang B.-Z."/>
            <person name="Kang Y.-Q."/>
            <person name="Xiao M."/>
            <person name="Li W.-J."/>
        </authorList>
    </citation>
    <scope>NUCLEOTIDE SEQUENCE [LARGE SCALE GENOMIC DNA]</scope>
    <source>
        <strain evidence="10 11">SYSU K30002</strain>
    </source>
</reference>
<dbReference type="Gene3D" id="3.90.550.10">
    <property type="entry name" value="Spore Coat Polysaccharide Biosynthesis Protein SpsA, Chain A"/>
    <property type="match status" value="1"/>
</dbReference>
<dbReference type="GO" id="GO:0046872">
    <property type="term" value="F:metal ion binding"/>
    <property type="evidence" value="ECO:0007669"/>
    <property type="project" value="UniProtKB-KW"/>
</dbReference>
<evidence type="ECO:0000256" key="5">
    <source>
        <dbReference type="ARBA" id="ARBA00022842"/>
    </source>
</evidence>
<keyword evidence="5 8" id="KW-0460">Magnesium</keyword>
<comment type="similarity">
    <text evidence="8">Belongs to the MobA family.</text>
</comment>
<keyword evidence="4 8" id="KW-0547">Nucleotide-binding</keyword>
<keyword evidence="6 8" id="KW-0342">GTP-binding</keyword>